<dbReference type="AlphaFoldDB" id="A0A511T9L9"/>
<protein>
    <recommendedName>
        <fullName evidence="6">DUF2029 domain-containing protein</fullName>
    </recommendedName>
</protein>
<keyword evidence="1" id="KW-0812">Transmembrane</keyword>
<reference evidence="2 5" key="2">
    <citation type="submission" date="2019-07" db="EMBL/GenBank/DDBJ databases">
        <title>Whole genome shotgun sequence of Myxococcus fulvus NBRC 100333.</title>
        <authorList>
            <person name="Hosoyama A."/>
            <person name="Uohara A."/>
            <person name="Ohji S."/>
            <person name="Ichikawa N."/>
        </authorList>
    </citation>
    <scope>NUCLEOTIDE SEQUENCE [LARGE SCALE GENOMIC DNA]</scope>
    <source>
        <strain evidence="2 5">NBRC 100333</strain>
    </source>
</reference>
<dbReference type="OrthoDB" id="3784446at2"/>
<feature type="transmembrane region" description="Helical" evidence="1">
    <location>
        <begin position="70"/>
        <end position="91"/>
    </location>
</feature>
<evidence type="ECO:0000313" key="4">
    <source>
        <dbReference type="Proteomes" id="UP000183760"/>
    </source>
</evidence>
<dbReference type="Proteomes" id="UP000321514">
    <property type="component" value="Unassembled WGS sequence"/>
</dbReference>
<proteinExistence type="predicted"/>
<evidence type="ECO:0000313" key="2">
    <source>
        <dbReference type="EMBL" id="GEN10283.1"/>
    </source>
</evidence>
<dbReference type="RefSeq" id="WP_074957748.1">
    <property type="nucleotide sequence ID" value="NZ_BJXR01000037.1"/>
</dbReference>
<feature type="transmembrane region" description="Helical" evidence="1">
    <location>
        <begin position="103"/>
        <end position="128"/>
    </location>
</feature>
<feature type="transmembrane region" description="Helical" evidence="1">
    <location>
        <begin position="45"/>
        <end position="64"/>
    </location>
</feature>
<reference evidence="3 4" key="1">
    <citation type="submission" date="2016-10" db="EMBL/GenBank/DDBJ databases">
        <authorList>
            <person name="Varghese N."/>
            <person name="Submissions S."/>
        </authorList>
    </citation>
    <scope>NUCLEOTIDE SEQUENCE [LARGE SCALE GENOMIC DNA]</scope>
    <source>
        <strain evidence="3 4">DSM 16525</strain>
    </source>
</reference>
<feature type="transmembrane region" description="Helical" evidence="1">
    <location>
        <begin position="410"/>
        <end position="427"/>
    </location>
</feature>
<keyword evidence="4" id="KW-1185">Reference proteome</keyword>
<feature type="transmembrane region" description="Helical" evidence="1">
    <location>
        <begin position="433"/>
        <end position="451"/>
    </location>
</feature>
<dbReference type="EMBL" id="BJXR01000037">
    <property type="protein sequence ID" value="GEN10283.1"/>
    <property type="molecule type" value="Genomic_DNA"/>
</dbReference>
<evidence type="ECO:0000313" key="5">
    <source>
        <dbReference type="Proteomes" id="UP000321514"/>
    </source>
</evidence>
<name>A0A511T9L9_MYXFU</name>
<keyword evidence="1" id="KW-0472">Membrane</keyword>
<evidence type="ECO:0008006" key="6">
    <source>
        <dbReference type="Google" id="ProtNLM"/>
    </source>
</evidence>
<dbReference type="STRING" id="1334629.MFUL124B02_13920"/>
<sequence>MDGPPSPTPRDSVDPWRLPLCCLAAAVVLALTLQLSNGTLFDSALRGLTLALGLSLLAVVGPGVSRPWTWGEAALALGLGIGLLLQLQVLLTDYPSSALRLQGPWPFALFHERLAAAALICGALLAGPDWLRKVGVPALLGVYLLLGLWILRHAPSPHIDVLVFQVQGADELLRGQNPYAMTFPNIYGHGHWYGQGLVRDGRLLFGFPYPPLSLMFATLGRALATDPRHAQLVATALAAGLMAWTRGGRLGAGAAALYLLTPRGFFVLEQSWTEPFLVLLLSATVFCAVRFPRALPYVFGLTLAIKQHTVFLLPLALLLLPEPRKQLWGLLWRAGATALAVSLPFALPDPKAFFHSVVALHIHQPFRVDSLSYLAAWVARGHPTPPLWIPFAAVAAALGLSLWRAPRTPAGFAAATALTYATFFAFNKQAFCNYYYFVVATLCLAVAAARLPSAPTPAR</sequence>
<accession>A0A511T9L9</accession>
<dbReference type="EMBL" id="FOIB01000010">
    <property type="protein sequence ID" value="SEU34729.1"/>
    <property type="molecule type" value="Genomic_DNA"/>
</dbReference>
<evidence type="ECO:0000256" key="1">
    <source>
        <dbReference type="SAM" id="Phobius"/>
    </source>
</evidence>
<feature type="transmembrane region" description="Helical" evidence="1">
    <location>
        <begin position="134"/>
        <end position="151"/>
    </location>
</feature>
<keyword evidence="1" id="KW-1133">Transmembrane helix</keyword>
<gene>
    <name evidence="2" type="ORF">MFU01_53200</name>
    <name evidence="3" type="ORF">SAMN05443572_110115</name>
</gene>
<comment type="caution">
    <text evidence="2">The sequence shown here is derived from an EMBL/GenBank/DDBJ whole genome shotgun (WGS) entry which is preliminary data.</text>
</comment>
<organism evidence="2 5">
    <name type="scientific">Myxococcus fulvus</name>
    <dbReference type="NCBI Taxonomy" id="33"/>
    <lineage>
        <taxon>Bacteria</taxon>
        <taxon>Pseudomonadati</taxon>
        <taxon>Myxococcota</taxon>
        <taxon>Myxococcia</taxon>
        <taxon>Myxococcales</taxon>
        <taxon>Cystobacterineae</taxon>
        <taxon>Myxococcaceae</taxon>
        <taxon>Myxococcus</taxon>
    </lineage>
</organism>
<evidence type="ECO:0000313" key="3">
    <source>
        <dbReference type="EMBL" id="SEU34729.1"/>
    </source>
</evidence>
<dbReference type="Proteomes" id="UP000183760">
    <property type="component" value="Unassembled WGS sequence"/>
</dbReference>